<dbReference type="PROSITE" id="PS50878">
    <property type="entry name" value="RT_POL"/>
    <property type="match status" value="1"/>
</dbReference>
<dbReference type="InterPro" id="IPR043128">
    <property type="entry name" value="Rev_trsase/Diguanyl_cyclase"/>
</dbReference>
<dbReference type="Gene3D" id="1.10.340.70">
    <property type="match status" value="1"/>
</dbReference>
<keyword evidence="4" id="KW-0540">Nuclease</keyword>
<dbReference type="Gene3D" id="2.40.70.10">
    <property type="entry name" value="Acid Proteases"/>
    <property type="match status" value="1"/>
</dbReference>
<dbReference type="STRING" id="4540.A0A3L6SUI8"/>
<dbReference type="EMBL" id="PQIB02000004">
    <property type="protein sequence ID" value="RLN25665.1"/>
    <property type="molecule type" value="Genomic_DNA"/>
</dbReference>
<dbReference type="PANTHER" id="PTHR37984:SF5">
    <property type="entry name" value="PROTEIN NYNRIN-LIKE"/>
    <property type="match status" value="1"/>
</dbReference>
<reference evidence="11" key="1">
    <citation type="journal article" date="2019" name="Nat. Commun.">
        <title>The genome of broomcorn millet.</title>
        <authorList>
            <person name="Zou C."/>
            <person name="Miki D."/>
            <person name="Li D."/>
            <person name="Tang Q."/>
            <person name="Xiao L."/>
            <person name="Rajput S."/>
            <person name="Deng P."/>
            <person name="Jia W."/>
            <person name="Huang R."/>
            <person name="Zhang M."/>
            <person name="Sun Y."/>
            <person name="Hu J."/>
            <person name="Fu X."/>
            <person name="Schnable P.S."/>
            <person name="Li F."/>
            <person name="Zhang H."/>
            <person name="Feng B."/>
            <person name="Zhu X."/>
            <person name="Liu R."/>
            <person name="Schnable J.C."/>
            <person name="Zhu J.-K."/>
            <person name="Zhang H."/>
        </authorList>
    </citation>
    <scope>NUCLEOTIDE SEQUENCE [LARGE SCALE GENOMIC DNA]</scope>
</reference>
<name>A0A3L6SUI8_PANMI</name>
<keyword evidence="3" id="KW-0548">Nucleotidyltransferase</keyword>
<dbReference type="Gene3D" id="3.10.10.10">
    <property type="entry name" value="HIV Type 1 Reverse Transcriptase, subunit A, domain 1"/>
    <property type="match status" value="1"/>
</dbReference>
<dbReference type="GO" id="GO:0003964">
    <property type="term" value="F:RNA-directed DNA polymerase activity"/>
    <property type="evidence" value="ECO:0007669"/>
    <property type="project" value="UniProtKB-KW"/>
</dbReference>
<sequence>MVPQLEWLCQGNTLTVDMRVLDLGAYDAILGYDWLKNNSPMQCDWEQRTVEFVLKGKRVKLQGLQPTPVRLDSMTAKQLWKSCKGNDIWAYAIVNFIPEQQLKDIPETIQCLLQQYTDIFSDPKVLPPTRVYDHAIPLQPDAVPINCRPYKYSPQHKTEIERQVKELLEAELITHSTSPFASPVLLVQKKDGSWRFCVDYRRLNAITIKNRFPMPIIEEILDELAGSKYFTKLDMKSGYHQVRMLLEDEYKTAFKTHQGHYQFKVMPFGLTNAPSTFQCIMNEVLKPFLRKFVLVFLDDILIFSPSLQAHEEHVQQVFEVLRNHKFFLKPSKCSFAQHSLEYLGHIISRDGVATDPAKTKAMLQWPRPASITEVRGFLGLTGYYRKFVRNYGVLAKPLTQLLQKRQFQWTDQAEHAFLTLKSAMMTTPVLALPDFKEPFVIETDACDGGIGAVLMQKEQPVFFLSKALGEKHKQLSIYEEEFLALLMAVEKWRQYLQEHEFIIRTDHKSLAYLNEQNLHSDMQRKAMASLMGLKFKILYKKGKENVAADALSRVAHLMTLQVVSEVQPVWVQEVLNSYSTDSQAQTLIAQLAVHSPNAAGYSLDKGLIRYNGKLWIGNNSALQTKIISAFHSSAISGHSGTYATYQRVKKNFYWKGSSNISSPL</sequence>
<feature type="domain" description="Reverse transcriptase" evidence="9">
    <location>
        <begin position="168"/>
        <end position="347"/>
    </location>
</feature>
<dbReference type="Gene3D" id="3.10.20.370">
    <property type="match status" value="1"/>
</dbReference>
<dbReference type="SUPFAM" id="SSF56672">
    <property type="entry name" value="DNA/RNA polymerases"/>
    <property type="match status" value="1"/>
</dbReference>
<dbReference type="GO" id="GO:0008233">
    <property type="term" value="F:peptidase activity"/>
    <property type="evidence" value="ECO:0007669"/>
    <property type="project" value="UniProtKB-KW"/>
</dbReference>
<dbReference type="PANTHER" id="PTHR37984">
    <property type="entry name" value="PROTEIN CBG26694"/>
    <property type="match status" value="1"/>
</dbReference>
<evidence type="ECO:0000256" key="1">
    <source>
        <dbReference type="ARBA" id="ARBA00022670"/>
    </source>
</evidence>
<dbReference type="GO" id="GO:0004519">
    <property type="term" value="F:endonuclease activity"/>
    <property type="evidence" value="ECO:0007669"/>
    <property type="project" value="UniProtKB-KW"/>
</dbReference>
<dbReference type="InterPro" id="IPR043502">
    <property type="entry name" value="DNA/RNA_pol_sf"/>
</dbReference>
<keyword evidence="6" id="KW-0378">Hydrolase</keyword>
<evidence type="ECO:0000256" key="7">
    <source>
        <dbReference type="ARBA" id="ARBA00022918"/>
    </source>
</evidence>
<dbReference type="AlphaFoldDB" id="A0A3L6SUI8"/>
<gene>
    <name evidence="10" type="ORF">C2845_PM07G31520</name>
</gene>
<keyword evidence="2" id="KW-0808">Transferase</keyword>
<evidence type="ECO:0000256" key="8">
    <source>
        <dbReference type="ARBA" id="ARBA00023268"/>
    </source>
</evidence>
<dbReference type="InterPro" id="IPR021109">
    <property type="entry name" value="Peptidase_aspartic_dom_sf"/>
</dbReference>
<comment type="caution">
    <text evidence="10">The sequence shown here is derived from an EMBL/GenBank/DDBJ whole genome shotgun (WGS) entry which is preliminary data.</text>
</comment>
<dbReference type="CDD" id="cd01647">
    <property type="entry name" value="RT_LTR"/>
    <property type="match status" value="1"/>
</dbReference>
<evidence type="ECO:0000256" key="2">
    <source>
        <dbReference type="ARBA" id="ARBA00022679"/>
    </source>
</evidence>
<organism evidence="10 11">
    <name type="scientific">Panicum miliaceum</name>
    <name type="common">Proso millet</name>
    <name type="synonym">Broomcorn millet</name>
    <dbReference type="NCBI Taxonomy" id="4540"/>
    <lineage>
        <taxon>Eukaryota</taxon>
        <taxon>Viridiplantae</taxon>
        <taxon>Streptophyta</taxon>
        <taxon>Embryophyta</taxon>
        <taxon>Tracheophyta</taxon>
        <taxon>Spermatophyta</taxon>
        <taxon>Magnoliopsida</taxon>
        <taxon>Liliopsida</taxon>
        <taxon>Poales</taxon>
        <taxon>Poaceae</taxon>
        <taxon>PACMAD clade</taxon>
        <taxon>Panicoideae</taxon>
        <taxon>Panicodae</taxon>
        <taxon>Paniceae</taxon>
        <taxon>Panicinae</taxon>
        <taxon>Panicum</taxon>
        <taxon>Panicum sect. Panicum</taxon>
    </lineage>
</organism>
<evidence type="ECO:0000259" key="9">
    <source>
        <dbReference type="PROSITE" id="PS50878"/>
    </source>
</evidence>
<keyword evidence="11" id="KW-1185">Reference proteome</keyword>
<evidence type="ECO:0000256" key="3">
    <source>
        <dbReference type="ARBA" id="ARBA00022695"/>
    </source>
</evidence>
<accession>A0A3L6SUI8</accession>
<dbReference type="OrthoDB" id="641991at2759"/>
<dbReference type="Pfam" id="PF00078">
    <property type="entry name" value="RVT_1"/>
    <property type="match status" value="1"/>
</dbReference>
<dbReference type="InterPro" id="IPR050951">
    <property type="entry name" value="Retrovirus_Pol_polyprotein"/>
</dbReference>
<dbReference type="FunFam" id="3.30.70.270:FF:000020">
    <property type="entry name" value="Transposon Tf2-6 polyprotein-like Protein"/>
    <property type="match status" value="1"/>
</dbReference>
<evidence type="ECO:0000256" key="4">
    <source>
        <dbReference type="ARBA" id="ARBA00022722"/>
    </source>
</evidence>
<dbReference type="InterPro" id="IPR000477">
    <property type="entry name" value="RT_dom"/>
</dbReference>
<dbReference type="Pfam" id="PF17921">
    <property type="entry name" value="Integrase_H2C2"/>
    <property type="match status" value="1"/>
</dbReference>
<keyword evidence="5" id="KW-0255">Endonuclease</keyword>
<dbReference type="InterPro" id="IPR041577">
    <property type="entry name" value="RT_RNaseH_2"/>
</dbReference>
<dbReference type="InterPro" id="IPR041588">
    <property type="entry name" value="Integrase_H2C2"/>
</dbReference>
<evidence type="ECO:0000313" key="10">
    <source>
        <dbReference type="EMBL" id="RLN25665.1"/>
    </source>
</evidence>
<evidence type="ECO:0000256" key="5">
    <source>
        <dbReference type="ARBA" id="ARBA00022759"/>
    </source>
</evidence>
<keyword evidence="8" id="KW-0511">Multifunctional enzyme</keyword>
<dbReference type="GO" id="GO:0006508">
    <property type="term" value="P:proteolysis"/>
    <property type="evidence" value="ECO:0007669"/>
    <property type="project" value="UniProtKB-KW"/>
</dbReference>
<dbReference type="Pfam" id="PF17919">
    <property type="entry name" value="RT_RNaseH_2"/>
    <property type="match status" value="1"/>
</dbReference>
<dbReference type="FunFam" id="3.10.10.10:FF:000007">
    <property type="entry name" value="Retrovirus-related Pol polyprotein from transposon 17.6-like Protein"/>
    <property type="match status" value="1"/>
</dbReference>
<dbReference type="Gene3D" id="3.30.70.270">
    <property type="match status" value="2"/>
</dbReference>
<keyword evidence="7" id="KW-0695">RNA-directed DNA polymerase</keyword>
<protein>
    <recommendedName>
        <fullName evidence="9">Reverse transcriptase domain-containing protein</fullName>
    </recommendedName>
</protein>
<evidence type="ECO:0000313" key="11">
    <source>
        <dbReference type="Proteomes" id="UP000275267"/>
    </source>
</evidence>
<dbReference type="CDD" id="cd09274">
    <property type="entry name" value="RNase_HI_RT_Ty3"/>
    <property type="match status" value="1"/>
</dbReference>
<keyword evidence="1" id="KW-0645">Protease</keyword>
<evidence type="ECO:0000256" key="6">
    <source>
        <dbReference type="ARBA" id="ARBA00022801"/>
    </source>
</evidence>
<proteinExistence type="predicted"/>
<dbReference type="Proteomes" id="UP000275267">
    <property type="component" value="Unassembled WGS sequence"/>
</dbReference>